<protein>
    <recommendedName>
        <fullName evidence="5">DEAD/DEAH box helicase</fullName>
    </recommendedName>
</protein>
<dbReference type="PROSITE" id="PS51194">
    <property type="entry name" value="HELICASE_CTER"/>
    <property type="match status" value="1"/>
</dbReference>
<dbReference type="SMART" id="SM00487">
    <property type="entry name" value="DEXDc"/>
    <property type="match status" value="1"/>
</dbReference>
<dbReference type="GO" id="GO:0003677">
    <property type="term" value="F:DNA binding"/>
    <property type="evidence" value="ECO:0007669"/>
    <property type="project" value="InterPro"/>
</dbReference>
<dbReference type="AlphaFoldDB" id="A0AB37I8R7"/>
<dbReference type="PANTHER" id="PTHR47396:SF1">
    <property type="entry name" value="ATP-DEPENDENT HELICASE IRC3-RELATED"/>
    <property type="match status" value="1"/>
</dbReference>
<dbReference type="Pfam" id="PF04851">
    <property type="entry name" value="ResIII"/>
    <property type="match status" value="1"/>
</dbReference>
<dbReference type="InterPro" id="IPR001650">
    <property type="entry name" value="Helicase_C-like"/>
</dbReference>
<dbReference type="Pfam" id="PF00271">
    <property type="entry name" value="Helicase_C"/>
    <property type="match status" value="1"/>
</dbReference>
<evidence type="ECO:0008006" key="5">
    <source>
        <dbReference type="Google" id="ProtNLM"/>
    </source>
</evidence>
<accession>A0AB37I8R7</accession>
<sequence>MNSELKKYFDENGITQQSEKLFVEEFVIPIIGNDKLKFLKAQEPFIDQSGKQRRIDFAFHDEGLNKIAFEIDGESYHAEGAISSEEFDDSLFRQNELIINNWYILRFSYTQLQDSTKRNYVFETIRNAIEKYRPDLLPSVPIKANGIQKQALKNIDFSRSIGKRKGIIIMPTGTGKTYLSAMDMKRFLSEQDPESRGLFVVHNLEILRQAMKAYSKIWGGDVLLGKLDGKEKDNIKSSKILFASKDSLVSSKNISLFEPNEFSYIVIDEVHHSQAKSYKKIFEYFNPKFMLGMTATPDRNDRKDIMELFDYQKIAEFTFHDAIDAGFLVDIEYHGLTDDIDYSKIKFNGNKYDVQDLDRVLNIQSRNRAILEKYKKYINGDKAIGFCVSIDHANRMTQLFNDNGIRAVSINSGEPDATRLIEDFRNNEYNIAFTVDMFNEGVDIPNVRGLLFLRPTESKNVFTQQLGRGLRLATGKEKVIVLDFIGNYHKANKIREWLSKSASKAKNEDGQFTGKVFYDYGDHINVNFDDRVEQIMTQQDLNATTYTKEDLKEEYYSIKDKLSGKRVNIEDWKSESLIPISFVNRHFGSWHQFLNELNELTESSYHYPQGTSLGHIMYILHHLSISKREGSLIDEKYIRMTGDLSKDRRTSTLQRQSKYKIQALMELGLLEDARKIKSNDLILTNTGKDLVGEFKPLLQKININLTEPLSWRMQKNESYFNNEIAKFLDNNSNAKKLWFSILLNFDAFEQLLHVFYRELQTEIISKNNLYKNFFQSPYVLSFIESNGIEIPSLEGSRRRVPFLNNLAESIGILEIKHSELVLNKFAVYKKLLILNGNETKQELSKRKKLAEAPRSFNISEELENMKELFGPKFGTDNFLFTKDDVLVLEEF</sequence>
<dbReference type="InterPro" id="IPR014001">
    <property type="entry name" value="Helicase_ATP-bd"/>
</dbReference>
<dbReference type="GO" id="GO:0005829">
    <property type="term" value="C:cytosol"/>
    <property type="evidence" value="ECO:0007669"/>
    <property type="project" value="TreeGrafter"/>
</dbReference>
<evidence type="ECO:0000259" key="1">
    <source>
        <dbReference type="PROSITE" id="PS51192"/>
    </source>
</evidence>
<comment type="caution">
    <text evidence="3">The sequence shown here is derived from an EMBL/GenBank/DDBJ whole genome shotgun (WGS) entry which is preliminary data.</text>
</comment>
<feature type="domain" description="Helicase ATP-binding" evidence="1">
    <location>
        <begin position="157"/>
        <end position="315"/>
    </location>
</feature>
<feature type="domain" description="Helicase C-terminal" evidence="2">
    <location>
        <begin position="370"/>
        <end position="513"/>
    </location>
</feature>
<gene>
    <name evidence="3" type="ORF">EB03_02773</name>
</gene>
<dbReference type="CDD" id="cd18032">
    <property type="entry name" value="DEXHc_RE_I_III_res"/>
    <property type="match status" value="1"/>
</dbReference>
<name>A0AB37I8R7_ENTHR</name>
<dbReference type="GO" id="GO:0016787">
    <property type="term" value="F:hydrolase activity"/>
    <property type="evidence" value="ECO:0007669"/>
    <property type="project" value="InterPro"/>
</dbReference>
<proteinExistence type="predicted"/>
<dbReference type="CDD" id="cd18799">
    <property type="entry name" value="SF2_C_EcoAI-like"/>
    <property type="match status" value="1"/>
</dbReference>
<dbReference type="Proteomes" id="UP000253498">
    <property type="component" value="Unassembled WGS sequence"/>
</dbReference>
<dbReference type="SMART" id="SM00490">
    <property type="entry name" value="HELICc"/>
    <property type="match status" value="1"/>
</dbReference>
<dbReference type="PROSITE" id="PS51192">
    <property type="entry name" value="HELICASE_ATP_BIND_1"/>
    <property type="match status" value="1"/>
</dbReference>
<organism evidence="3 4">
    <name type="scientific">Enterococcus hirae</name>
    <dbReference type="NCBI Taxonomy" id="1354"/>
    <lineage>
        <taxon>Bacteria</taxon>
        <taxon>Bacillati</taxon>
        <taxon>Bacillota</taxon>
        <taxon>Bacilli</taxon>
        <taxon>Lactobacillales</taxon>
        <taxon>Enterococcaceae</taxon>
        <taxon>Enterococcus</taxon>
    </lineage>
</organism>
<dbReference type="EMBL" id="LESJ01000010">
    <property type="protein sequence ID" value="RBT66161.1"/>
    <property type="molecule type" value="Genomic_DNA"/>
</dbReference>
<dbReference type="RefSeq" id="WP_052410491.1">
    <property type="nucleotide sequence ID" value="NZ_KZ846568.1"/>
</dbReference>
<reference evidence="3 4" key="1">
    <citation type="submission" date="2015-06" db="EMBL/GenBank/DDBJ databases">
        <title>The Genome Sequence of Enterococcus hirae 88EA1.</title>
        <authorList>
            <consortium name="The Broad Institute Genomics Platform"/>
            <consortium name="The Broad Institute Genome Sequencing Center for Infectious Disease"/>
            <person name="Earl A.M."/>
            <person name="Van Tyne D."/>
            <person name="Lebreton F."/>
            <person name="Saavedra J.T."/>
            <person name="Gilmore M.S."/>
            <person name="Manson McGuire A."/>
            <person name="Clock S."/>
            <person name="Crupain M."/>
            <person name="Rangan U."/>
            <person name="Young S."/>
            <person name="Abouelleil A."/>
            <person name="Cao P."/>
            <person name="Chapman S.B."/>
            <person name="Griggs A."/>
            <person name="Priest M."/>
            <person name="Shea T."/>
            <person name="Wortman J."/>
            <person name="Nusbaum C."/>
            <person name="Birren B."/>
        </authorList>
    </citation>
    <scope>NUCLEOTIDE SEQUENCE [LARGE SCALE GENOMIC DNA]</scope>
    <source>
        <strain evidence="3 4">88EA1</strain>
    </source>
</reference>
<evidence type="ECO:0000313" key="4">
    <source>
        <dbReference type="Proteomes" id="UP000253498"/>
    </source>
</evidence>
<dbReference type="PANTHER" id="PTHR47396">
    <property type="entry name" value="TYPE I RESTRICTION ENZYME ECOKI R PROTEIN"/>
    <property type="match status" value="1"/>
</dbReference>
<dbReference type="InterPro" id="IPR050742">
    <property type="entry name" value="Helicase_Restrict-Modif_Enz"/>
</dbReference>
<evidence type="ECO:0000313" key="3">
    <source>
        <dbReference type="EMBL" id="RBT66161.1"/>
    </source>
</evidence>
<dbReference type="Gene3D" id="3.40.50.300">
    <property type="entry name" value="P-loop containing nucleotide triphosphate hydrolases"/>
    <property type="match status" value="2"/>
</dbReference>
<dbReference type="SUPFAM" id="SSF52540">
    <property type="entry name" value="P-loop containing nucleoside triphosphate hydrolases"/>
    <property type="match status" value="1"/>
</dbReference>
<dbReference type="InterPro" id="IPR027417">
    <property type="entry name" value="P-loop_NTPase"/>
</dbReference>
<evidence type="ECO:0000259" key="2">
    <source>
        <dbReference type="PROSITE" id="PS51194"/>
    </source>
</evidence>
<dbReference type="InterPro" id="IPR006935">
    <property type="entry name" value="Helicase/UvrB_N"/>
</dbReference>
<dbReference type="GO" id="GO:0005524">
    <property type="term" value="F:ATP binding"/>
    <property type="evidence" value="ECO:0007669"/>
    <property type="project" value="InterPro"/>
</dbReference>